<keyword evidence="2" id="KW-0812">Transmembrane</keyword>
<dbReference type="AlphaFoldDB" id="A0A4Z2IIG9"/>
<evidence type="ECO:0000313" key="3">
    <source>
        <dbReference type="EMBL" id="TNN77521.1"/>
    </source>
</evidence>
<feature type="region of interest" description="Disordered" evidence="1">
    <location>
        <begin position="56"/>
        <end position="84"/>
    </location>
</feature>
<reference evidence="3 4" key="1">
    <citation type="submission" date="2019-03" db="EMBL/GenBank/DDBJ databases">
        <title>First draft genome of Liparis tanakae, snailfish: a comprehensive survey of snailfish specific genes.</title>
        <authorList>
            <person name="Kim W."/>
            <person name="Song I."/>
            <person name="Jeong J.-H."/>
            <person name="Kim D."/>
            <person name="Kim S."/>
            <person name="Ryu S."/>
            <person name="Song J.Y."/>
            <person name="Lee S.K."/>
        </authorList>
    </citation>
    <scope>NUCLEOTIDE SEQUENCE [LARGE SCALE GENOMIC DNA]</scope>
    <source>
        <tissue evidence="3">Muscle</tissue>
    </source>
</reference>
<name>A0A4Z2IIG9_9TELE</name>
<gene>
    <name evidence="3" type="ORF">EYF80_012335</name>
</gene>
<evidence type="ECO:0000256" key="2">
    <source>
        <dbReference type="SAM" id="Phobius"/>
    </source>
</evidence>
<protein>
    <submittedName>
        <fullName evidence="3">Uncharacterized protein</fullName>
    </submittedName>
</protein>
<keyword evidence="2" id="KW-0472">Membrane</keyword>
<sequence>MVGEHRCGASGIRETGVAGAEVTHGERCRRGGGAFILAVIGSHFSWVMLRVLLSSGRTSSSPGLPSTSITPYAPTTSTLVELNT</sequence>
<comment type="caution">
    <text evidence="3">The sequence shown here is derived from an EMBL/GenBank/DDBJ whole genome shotgun (WGS) entry which is preliminary data.</text>
</comment>
<proteinExistence type="predicted"/>
<dbReference type="EMBL" id="SRLO01000082">
    <property type="protein sequence ID" value="TNN77521.1"/>
    <property type="molecule type" value="Genomic_DNA"/>
</dbReference>
<evidence type="ECO:0000256" key="1">
    <source>
        <dbReference type="SAM" id="MobiDB-lite"/>
    </source>
</evidence>
<evidence type="ECO:0000313" key="4">
    <source>
        <dbReference type="Proteomes" id="UP000314294"/>
    </source>
</evidence>
<keyword evidence="4" id="KW-1185">Reference proteome</keyword>
<organism evidence="3 4">
    <name type="scientific">Liparis tanakae</name>
    <name type="common">Tanaka's snailfish</name>
    <dbReference type="NCBI Taxonomy" id="230148"/>
    <lineage>
        <taxon>Eukaryota</taxon>
        <taxon>Metazoa</taxon>
        <taxon>Chordata</taxon>
        <taxon>Craniata</taxon>
        <taxon>Vertebrata</taxon>
        <taxon>Euteleostomi</taxon>
        <taxon>Actinopterygii</taxon>
        <taxon>Neopterygii</taxon>
        <taxon>Teleostei</taxon>
        <taxon>Neoteleostei</taxon>
        <taxon>Acanthomorphata</taxon>
        <taxon>Eupercaria</taxon>
        <taxon>Perciformes</taxon>
        <taxon>Cottioidei</taxon>
        <taxon>Cottales</taxon>
        <taxon>Liparidae</taxon>
        <taxon>Liparis</taxon>
    </lineage>
</organism>
<dbReference type="Proteomes" id="UP000314294">
    <property type="component" value="Unassembled WGS sequence"/>
</dbReference>
<feature type="transmembrane region" description="Helical" evidence="2">
    <location>
        <begin position="34"/>
        <end position="53"/>
    </location>
</feature>
<keyword evidence="2" id="KW-1133">Transmembrane helix</keyword>
<accession>A0A4Z2IIG9</accession>